<feature type="chain" id="PRO_5047076722" evidence="8">
    <location>
        <begin position="19"/>
        <end position="994"/>
    </location>
</feature>
<evidence type="ECO:0000259" key="9">
    <source>
        <dbReference type="PROSITE" id="PS50222"/>
    </source>
</evidence>
<dbReference type="Pfam" id="PF08030">
    <property type="entry name" value="NAD_binding_6"/>
    <property type="match status" value="1"/>
</dbReference>
<evidence type="ECO:0000313" key="11">
    <source>
        <dbReference type="EMBL" id="WAR00381.1"/>
    </source>
</evidence>
<keyword evidence="1" id="KW-0285">Flavoprotein</keyword>
<keyword evidence="5" id="KW-0560">Oxidoreductase</keyword>
<dbReference type="InterPro" id="IPR017938">
    <property type="entry name" value="Riboflavin_synthase-like_b-brl"/>
</dbReference>
<dbReference type="Gene3D" id="2.40.30.10">
    <property type="entry name" value="Translation factors"/>
    <property type="match status" value="1"/>
</dbReference>
<dbReference type="Pfam" id="PF08022">
    <property type="entry name" value="FAD_binding_8"/>
    <property type="match status" value="1"/>
</dbReference>
<dbReference type="Gene3D" id="1.10.238.10">
    <property type="entry name" value="EF-hand"/>
    <property type="match status" value="1"/>
</dbReference>
<feature type="transmembrane region" description="Helical" evidence="7">
    <location>
        <begin position="660"/>
        <end position="681"/>
    </location>
</feature>
<evidence type="ECO:0000256" key="5">
    <source>
        <dbReference type="ARBA" id="ARBA00023002"/>
    </source>
</evidence>
<keyword evidence="2" id="KW-0274">FAD</keyword>
<evidence type="ECO:0000256" key="4">
    <source>
        <dbReference type="ARBA" id="ARBA00022857"/>
    </source>
</evidence>
<evidence type="ECO:0000256" key="8">
    <source>
        <dbReference type="SAM" id="SignalP"/>
    </source>
</evidence>
<dbReference type="PANTHER" id="PTHR11972">
    <property type="entry name" value="NADPH OXIDASE"/>
    <property type="match status" value="1"/>
</dbReference>
<dbReference type="InterPro" id="IPR018247">
    <property type="entry name" value="EF_Hand_1_Ca_BS"/>
</dbReference>
<dbReference type="PROSITE" id="PS00018">
    <property type="entry name" value="EF_HAND_1"/>
    <property type="match status" value="1"/>
</dbReference>
<keyword evidence="7" id="KW-1133">Transmembrane helix</keyword>
<dbReference type="Gene3D" id="3.40.50.80">
    <property type="entry name" value="Nucleotide-binding domain of ferredoxin-NADP reductase (FNR) module"/>
    <property type="match status" value="1"/>
</dbReference>
<evidence type="ECO:0000313" key="12">
    <source>
        <dbReference type="Proteomes" id="UP001164746"/>
    </source>
</evidence>
<evidence type="ECO:0000256" key="1">
    <source>
        <dbReference type="ARBA" id="ARBA00022630"/>
    </source>
</evidence>
<dbReference type="SUPFAM" id="SSF52343">
    <property type="entry name" value="Ferredoxin reductase-like, C-terminal NADP-linked domain"/>
    <property type="match status" value="1"/>
</dbReference>
<dbReference type="PROSITE" id="PS51384">
    <property type="entry name" value="FAD_FR"/>
    <property type="match status" value="1"/>
</dbReference>
<evidence type="ECO:0000256" key="7">
    <source>
        <dbReference type="SAM" id="Phobius"/>
    </source>
</evidence>
<evidence type="ECO:0000256" key="3">
    <source>
        <dbReference type="ARBA" id="ARBA00022837"/>
    </source>
</evidence>
<keyword evidence="4" id="KW-0521">NADP</keyword>
<dbReference type="InterPro" id="IPR017927">
    <property type="entry name" value="FAD-bd_FR_type"/>
</dbReference>
<feature type="domain" description="FAD-binding FR-type" evidence="10">
    <location>
        <begin position="714"/>
        <end position="819"/>
    </location>
</feature>
<dbReference type="InterPro" id="IPR039261">
    <property type="entry name" value="FNR_nucleotide-bd"/>
</dbReference>
<dbReference type="EMBL" id="CP111014">
    <property type="protein sequence ID" value="WAR00381.1"/>
    <property type="molecule type" value="Genomic_DNA"/>
</dbReference>
<dbReference type="CDD" id="cd06186">
    <property type="entry name" value="NOX_Duox_like_FAD_NADP"/>
    <property type="match status" value="1"/>
</dbReference>
<dbReference type="InterPro" id="IPR013121">
    <property type="entry name" value="Fe_red_NAD-bd_6"/>
</dbReference>
<proteinExistence type="predicted"/>
<organism evidence="11 12">
    <name type="scientific">Mya arenaria</name>
    <name type="common">Soft-shell clam</name>
    <dbReference type="NCBI Taxonomy" id="6604"/>
    <lineage>
        <taxon>Eukaryota</taxon>
        <taxon>Metazoa</taxon>
        <taxon>Spiralia</taxon>
        <taxon>Lophotrochozoa</taxon>
        <taxon>Mollusca</taxon>
        <taxon>Bivalvia</taxon>
        <taxon>Autobranchia</taxon>
        <taxon>Heteroconchia</taxon>
        <taxon>Euheterodonta</taxon>
        <taxon>Imparidentia</taxon>
        <taxon>Neoheterodontei</taxon>
        <taxon>Myida</taxon>
        <taxon>Myoidea</taxon>
        <taxon>Myidae</taxon>
        <taxon>Mya</taxon>
    </lineage>
</organism>
<feature type="signal peptide" evidence="8">
    <location>
        <begin position="1"/>
        <end position="18"/>
    </location>
</feature>
<dbReference type="PROSITE" id="PS50222">
    <property type="entry name" value="EF_HAND_2"/>
    <property type="match status" value="1"/>
</dbReference>
<dbReference type="SFLD" id="SFLDG01169">
    <property type="entry name" value="NADPH_oxidase_subgroup_(NOX)"/>
    <property type="match status" value="1"/>
</dbReference>
<accession>A0ABY7DUN3</accession>
<dbReference type="SMART" id="SM00054">
    <property type="entry name" value="EFh"/>
    <property type="match status" value="2"/>
</dbReference>
<feature type="region of interest" description="Disordered" evidence="6">
    <location>
        <begin position="321"/>
        <end position="344"/>
    </location>
</feature>
<evidence type="ECO:0000256" key="6">
    <source>
        <dbReference type="SAM" id="MobiDB-lite"/>
    </source>
</evidence>
<dbReference type="PANTHER" id="PTHR11972:SF208">
    <property type="entry name" value="DUAL OXIDASE-LIKE PROTEIN"/>
    <property type="match status" value="1"/>
</dbReference>
<feature type="domain" description="EF-hand" evidence="9">
    <location>
        <begin position="199"/>
        <end position="234"/>
    </location>
</feature>
<name>A0ABY7DUN3_MYAAR</name>
<keyword evidence="8" id="KW-0732">Signal</keyword>
<dbReference type="SUPFAM" id="SSF47473">
    <property type="entry name" value="EF-hand"/>
    <property type="match status" value="1"/>
</dbReference>
<sequence>MYFTYMPVVTLLIMLLLAKHRRSSIYRTRVLPQPLQRTTSSNVNEFRALEWVDNENPERIVSVVLEPEESKISVYNTQKVLLRFADVGALPAGEARDGPVKSGDLELHLSSDHDENLIAVKLPEYDLVLNFHDREERDRFAHRLTLFIEARHLKVTRRHLQKSYILRSAVTRKFRQERLNKFFKKILGAEFGEAFGMRPSSMFVKHMFMLVDKDKSGRVSFREFLDIFILLSSDDIESKIRLLFNMYDLESRGYLAGEDVEKMIRSLLDLSEDASEQRVQEFLTAVYREAGLRVGQEMTFDNFRRVFATGNYAQTIKNASLGLNDSDADNDQAASPTSPIAGARMSRRRSTLLKGYSSLVSQSTQVNQEPEKKSKFLLPPTRPPPRKVRTPSISGAAKQATLSHSPESEIAGQGLAEGREGVQAMWDKMVSYCETNRLQIFWVTLYCLLCAGIFLERAVCHGVTMSRGSASVIMFTYSGLLLTMCKNMITALRETVLNRVIPFDSFHQMHKIIACISLAFTDCRLDWFVLLGYPLTFTFSHVSNFCIVSVAHCVSRVEPIPYLHPALHRPQLLPQGVLPGVRTLDFIILRMLKLFAFAYLEGKENKFIFFQDVIQMCNFSHELGSFSYWAYQTTTGLTGVVLTLLLIVLFIFAVPYARRYAFMAFWVTHKLYFLIYPLIFIHGSVRMVQEPHFFYYVVGPVVLYTVDRLISTSRCTINLTIVKAELLPSDVTALKVKKPLGFEFKSGQWAQIAIDKLGRSEYHPFTMTSSPHEKFVTFHIRAVGPWTMNVRRLFDPANRVGKEMPKVLLDGPFGEGHQNWYKFEVAVLIGGGIGVTPFAAILKDIVHKSEMAINMQCKKVYFLWVTRTQKQFEWLTDIIRAVEAMDRKHMVTTHIFVTEFKSNFDLRTSMLYVCERHFQKICGRSLFTGLEATTHFGRPKFFTFLDGLRNTHRKVRRFGVFSCGPRPMTQGVEQACAALNKYDYATYYHHYENF</sequence>
<keyword evidence="7" id="KW-0472">Membrane</keyword>
<evidence type="ECO:0000259" key="10">
    <source>
        <dbReference type="PROSITE" id="PS51384"/>
    </source>
</evidence>
<dbReference type="Proteomes" id="UP001164746">
    <property type="component" value="Chromosome 3"/>
</dbReference>
<dbReference type="InterPro" id="IPR002048">
    <property type="entry name" value="EF_hand_dom"/>
</dbReference>
<keyword evidence="12" id="KW-1185">Reference proteome</keyword>
<feature type="region of interest" description="Disordered" evidence="6">
    <location>
        <begin position="360"/>
        <end position="401"/>
    </location>
</feature>
<keyword evidence="7" id="KW-0812">Transmembrane</keyword>
<dbReference type="SUPFAM" id="SSF63380">
    <property type="entry name" value="Riboflavin synthase domain-like"/>
    <property type="match status" value="1"/>
</dbReference>
<evidence type="ECO:0000256" key="2">
    <source>
        <dbReference type="ARBA" id="ARBA00022827"/>
    </source>
</evidence>
<feature type="transmembrane region" description="Helical" evidence="7">
    <location>
        <begin position="629"/>
        <end position="653"/>
    </location>
</feature>
<gene>
    <name evidence="11" type="ORF">MAR_024753</name>
</gene>
<protein>
    <submittedName>
        <fullName evidence="11">DUOX2-like protein</fullName>
    </submittedName>
</protein>
<dbReference type="InterPro" id="IPR013112">
    <property type="entry name" value="FAD-bd_8"/>
</dbReference>
<keyword evidence="3" id="KW-0106">Calcium</keyword>
<dbReference type="CDD" id="cd00051">
    <property type="entry name" value="EFh"/>
    <property type="match status" value="1"/>
</dbReference>
<reference evidence="11" key="1">
    <citation type="submission" date="2022-11" db="EMBL/GenBank/DDBJ databases">
        <title>Centuries of genome instability and evolution in soft-shell clam transmissible cancer (bioRxiv).</title>
        <authorList>
            <person name="Hart S.F.M."/>
            <person name="Yonemitsu M.A."/>
            <person name="Giersch R.M."/>
            <person name="Beal B.F."/>
            <person name="Arriagada G."/>
            <person name="Davis B.W."/>
            <person name="Ostrander E.A."/>
            <person name="Goff S.P."/>
            <person name="Metzger M.J."/>
        </authorList>
    </citation>
    <scope>NUCLEOTIDE SEQUENCE</scope>
    <source>
        <strain evidence="11">MELC-2E11</strain>
        <tissue evidence="11">Siphon/mantle</tissue>
    </source>
</reference>
<dbReference type="InterPro" id="IPR050369">
    <property type="entry name" value="RBOH/FRE"/>
</dbReference>
<dbReference type="InterPro" id="IPR011992">
    <property type="entry name" value="EF-hand-dom_pair"/>
</dbReference>